<sequence length="673" mass="73350">MAIKKHITLQLLLVGLILSFANGKDLKLGFYKKTCPRVEAIVKRTTANYISRAPSLAAPLLRMHFHDCFVRGCDGSVLLNSTQNNPAEKDGPPNLSLRGFQVIDAAKTAVEAACPGVVSCADILALVARDAIQKIKGPAWPVPLGRRDGRVSNASESRTLPSPAANITQLKSIFASKGLSVKDLVVLSGGHTVGTSHCSSIATRLYNFTGKGDTDPSLDSNYVTQLKSKCKPNDKTTLIGMDGSFRSFDDDYYTFVLKRRGLFQSDSALLNDKKTSAYVKRQAQSHGSKFFNDFKDSMVKMGKIGVLTGKAGEIRKQSKVSGIQIKGPAWQVPLGRRDGRVSNASGSRTLSSPAANITQLKSIFAYKGLSVKNLVVLSGSHTEKHSLSIHYDVKNLEPLRVSLKGIYMIVLNMAIKKHITLLLQLLLFALILSFANGKGLKLGFYKKTCPRVEAIVKRTTANYISRAPSLAAPLLRMHFHDCFVRIKGPAWPVPLGRRDGRVSNASESRTLPSPAANITQLKSMFASKGLSVKDLVVLSGGHTVGTSHCSSIATRLYNFTGKGDTDPSLDSNYVTQLKSKCKPNDKTTVIGIDGSFRSFDDDYYTFVFKRRGLFQSDSALLNDKKTSAYVKRQAQSHGSKFFNDFKDSMVKMGKIGVLTGNAGEIRKHCALIN</sequence>
<comment type="caution">
    <text evidence="1">The sequence shown here is derived from an EMBL/GenBank/DDBJ whole genome shotgun (WGS) entry which is preliminary data.</text>
</comment>
<reference evidence="1 2" key="2">
    <citation type="journal article" date="2022" name="Mol. Ecol. Resour.">
        <title>The genomes of chicory, endive, great burdock and yacon provide insights into Asteraceae paleo-polyploidization history and plant inulin production.</title>
        <authorList>
            <person name="Fan W."/>
            <person name="Wang S."/>
            <person name="Wang H."/>
            <person name="Wang A."/>
            <person name="Jiang F."/>
            <person name="Liu H."/>
            <person name="Zhao H."/>
            <person name="Xu D."/>
            <person name="Zhang Y."/>
        </authorList>
    </citation>
    <scope>NUCLEOTIDE SEQUENCE [LARGE SCALE GENOMIC DNA]</scope>
    <source>
        <strain evidence="2">cv. Yunnan</strain>
        <tissue evidence="1">Leaves</tissue>
    </source>
</reference>
<proteinExistence type="predicted"/>
<evidence type="ECO:0000313" key="1">
    <source>
        <dbReference type="EMBL" id="KAI3745093.1"/>
    </source>
</evidence>
<accession>A0ACB9DF34</accession>
<organism evidence="1 2">
    <name type="scientific">Smallanthus sonchifolius</name>
    <dbReference type="NCBI Taxonomy" id="185202"/>
    <lineage>
        <taxon>Eukaryota</taxon>
        <taxon>Viridiplantae</taxon>
        <taxon>Streptophyta</taxon>
        <taxon>Embryophyta</taxon>
        <taxon>Tracheophyta</taxon>
        <taxon>Spermatophyta</taxon>
        <taxon>Magnoliopsida</taxon>
        <taxon>eudicotyledons</taxon>
        <taxon>Gunneridae</taxon>
        <taxon>Pentapetalae</taxon>
        <taxon>asterids</taxon>
        <taxon>campanulids</taxon>
        <taxon>Asterales</taxon>
        <taxon>Asteraceae</taxon>
        <taxon>Asteroideae</taxon>
        <taxon>Heliantheae alliance</taxon>
        <taxon>Millerieae</taxon>
        <taxon>Smallanthus</taxon>
    </lineage>
</organism>
<name>A0ACB9DF34_9ASTR</name>
<dbReference type="EMBL" id="CM042036">
    <property type="protein sequence ID" value="KAI3745093.1"/>
    <property type="molecule type" value="Genomic_DNA"/>
</dbReference>
<reference evidence="2" key="1">
    <citation type="journal article" date="2022" name="Mol. Ecol. Resour.">
        <title>The genomes of chicory, endive, great burdock and yacon provide insights into Asteraceae palaeo-polyploidization history and plant inulin production.</title>
        <authorList>
            <person name="Fan W."/>
            <person name="Wang S."/>
            <person name="Wang H."/>
            <person name="Wang A."/>
            <person name="Jiang F."/>
            <person name="Liu H."/>
            <person name="Zhao H."/>
            <person name="Xu D."/>
            <person name="Zhang Y."/>
        </authorList>
    </citation>
    <scope>NUCLEOTIDE SEQUENCE [LARGE SCALE GENOMIC DNA]</scope>
    <source>
        <strain evidence="2">cv. Yunnan</strain>
    </source>
</reference>
<protein>
    <submittedName>
        <fullName evidence="1">Uncharacterized protein</fullName>
    </submittedName>
</protein>
<gene>
    <name evidence="1" type="ORF">L1987_58195</name>
</gene>
<evidence type="ECO:0000313" key="2">
    <source>
        <dbReference type="Proteomes" id="UP001056120"/>
    </source>
</evidence>
<dbReference type="Proteomes" id="UP001056120">
    <property type="component" value="Linkage Group LG19"/>
</dbReference>
<keyword evidence="2" id="KW-1185">Reference proteome</keyword>